<sequence>MTTLHYHELLHYMPQITRDDKQPNRARDFTATEPNSPPKLVDEFPRLPFTCLPEQTNIPKSSDDIRYGIAYFDIGHIIYERFWIICFCSSAQHFDFYLLADLNRKCFIEGRAYKTLVPQSVYRYTLRNLKRFTKDGAFFYYKRKEYILVLKTQPIDAMSLLNPVAKVSPFPANLDKEERIHHDDKQLPLDLSTRRKGQGSSGKTVEQSERARIRQCNRRRIARGRHDKCLSEITEETKKTMVLESYDEAQPLPGKGLWSIGEDFIFISSVFWRLPDLSDCWGFTVARCAILDIKKAVDAIVMIGAALFQRSSLNKTVVFRFAWEVLASTGRRRAAEEGRHMPNMEIVRRKLETSL</sequence>
<evidence type="ECO:0000256" key="1">
    <source>
        <dbReference type="SAM" id="MobiDB-lite"/>
    </source>
</evidence>
<accession>A0A9P4IEA1</accession>
<dbReference type="Proteomes" id="UP000799772">
    <property type="component" value="Unassembled WGS sequence"/>
</dbReference>
<comment type="caution">
    <text evidence="2">The sequence shown here is derived from an EMBL/GenBank/DDBJ whole genome shotgun (WGS) entry which is preliminary data.</text>
</comment>
<proteinExistence type="predicted"/>
<evidence type="ECO:0000313" key="2">
    <source>
        <dbReference type="EMBL" id="KAF2100221.1"/>
    </source>
</evidence>
<gene>
    <name evidence="2" type="ORF">NA57DRAFT_54319</name>
</gene>
<name>A0A9P4IEA1_9PEZI</name>
<organism evidence="2 3">
    <name type="scientific">Rhizodiscina lignyota</name>
    <dbReference type="NCBI Taxonomy" id="1504668"/>
    <lineage>
        <taxon>Eukaryota</taxon>
        <taxon>Fungi</taxon>
        <taxon>Dikarya</taxon>
        <taxon>Ascomycota</taxon>
        <taxon>Pezizomycotina</taxon>
        <taxon>Dothideomycetes</taxon>
        <taxon>Pleosporomycetidae</taxon>
        <taxon>Aulographales</taxon>
        <taxon>Rhizodiscinaceae</taxon>
        <taxon>Rhizodiscina</taxon>
    </lineage>
</organism>
<keyword evidence="3" id="KW-1185">Reference proteome</keyword>
<dbReference type="EMBL" id="ML978124">
    <property type="protein sequence ID" value="KAF2100221.1"/>
    <property type="molecule type" value="Genomic_DNA"/>
</dbReference>
<feature type="region of interest" description="Disordered" evidence="1">
    <location>
        <begin position="191"/>
        <end position="212"/>
    </location>
</feature>
<protein>
    <submittedName>
        <fullName evidence="2">Uncharacterized protein</fullName>
    </submittedName>
</protein>
<reference evidence="2" key="1">
    <citation type="journal article" date="2020" name="Stud. Mycol.">
        <title>101 Dothideomycetes genomes: a test case for predicting lifestyles and emergence of pathogens.</title>
        <authorList>
            <person name="Haridas S."/>
            <person name="Albert R."/>
            <person name="Binder M."/>
            <person name="Bloem J."/>
            <person name="Labutti K."/>
            <person name="Salamov A."/>
            <person name="Andreopoulos B."/>
            <person name="Baker S."/>
            <person name="Barry K."/>
            <person name="Bills G."/>
            <person name="Bluhm B."/>
            <person name="Cannon C."/>
            <person name="Castanera R."/>
            <person name="Culley D."/>
            <person name="Daum C."/>
            <person name="Ezra D."/>
            <person name="Gonzalez J."/>
            <person name="Henrissat B."/>
            <person name="Kuo A."/>
            <person name="Liang C."/>
            <person name="Lipzen A."/>
            <person name="Lutzoni F."/>
            <person name="Magnuson J."/>
            <person name="Mondo S."/>
            <person name="Nolan M."/>
            <person name="Ohm R."/>
            <person name="Pangilinan J."/>
            <person name="Park H.-J."/>
            <person name="Ramirez L."/>
            <person name="Alfaro M."/>
            <person name="Sun H."/>
            <person name="Tritt A."/>
            <person name="Yoshinaga Y."/>
            <person name="Zwiers L.-H."/>
            <person name="Turgeon B."/>
            <person name="Goodwin S."/>
            <person name="Spatafora J."/>
            <person name="Crous P."/>
            <person name="Grigoriev I."/>
        </authorList>
    </citation>
    <scope>NUCLEOTIDE SEQUENCE</scope>
    <source>
        <strain evidence="2">CBS 133067</strain>
    </source>
</reference>
<dbReference type="AlphaFoldDB" id="A0A9P4IEA1"/>
<evidence type="ECO:0000313" key="3">
    <source>
        <dbReference type="Proteomes" id="UP000799772"/>
    </source>
</evidence>